<dbReference type="InterPro" id="IPR017972">
    <property type="entry name" value="Cyt_P450_CS"/>
</dbReference>
<dbReference type="PANTHER" id="PTHR24279">
    <property type="entry name" value="CYTOCHROME P450"/>
    <property type="match status" value="1"/>
</dbReference>
<evidence type="ECO:0000256" key="5">
    <source>
        <dbReference type="ARBA" id="ARBA00023002"/>
    </source>
</evidence>
<dbReference type="GO" id="GO:0016705">
    <property type="term" value="F:oxidoreductase activity, acting on paired donors, with incorporation or reduction of molecular oxygen"/>
    <property type="evidence" value="ECO:0007669"/>
    <property type="project" value="InterPro"/>
</dbReference>
<sequence length="535" mass="60576">MIRTLSRFRINSPRKSVFTLQNTERAFATATAPAATGARNEEQEALESWSAARPYADIPGPRPLPLVGNALRFLPGGDWHGLGPVEMQEALFSRFGPLVRLSGLPGRGDMLFLFDPEDVCKVFRTEGHMPIRDAAREVYYYRTKVRPEYFGEAGGALVAQGEEWYNFRTKVNKLMLQPKSVQRYVEPVDEVAEDFLEIISELRDEKKELPHDFQDELFKWGLEGAVAIALDVRLGCLAADAPRDSEAQRMIAATQRIFSSMSTFQLMPLLWRVGRVSPLWRQYISDFDFMMETAWKYTRRTLANLEAQGAEDRDREPSVLVRLLKEESPTVAAVLASDILTGGAETTARSMATTLTNLARYPREQSALAEELRRELPGARPRITTQSLARLPRLRAFLRESMRLTPTVPSVPRTTSQNLVLSGYQVPKGTEILACQLVMSRQDSNVPRAREFLPERWLKGESHESKGHTFASLPFGFGPRMCIGRRFAELELQVLTAKLVHRYIVEYHYGEMPFDGATTYGPSAPLKFRLIERDL</sequence>
<dbReference type="PRINTS" id="PR00463">
    <property type="entry name" value="EP450I"/>
</dbReference>
<dbReference type="PROSITE" id="PS00086">
    <property type="entry name" value="CYTOCHROME_P450"/>
    <property type="match status" value="1"/>
</dbReference>
<dbReference type="GO" id="GO:0020037">
    <property type="term" value="F:heme binding"/>
    <property type="evidence" value="ECO:0007669"/>
    <property type="project" value="InterPro"/>
</dbReference>
<dbReference type="PANTHER" id="PTHR24279:SF120">
    <property type="entry name" value="CYTOCHROME P450"/>
    <property type="match status" value="1"/>
</dbReference>
<dbReference type="GO" id="GO:0005506">
    <property type="term" value="F:iron ion binding"/>
    <property type="evidence" value="ECO:0007669"/>
    <property type="project" value="InterPro"/>
</dbReference>
<proteinExistence type="inferred from homology"/>
<dbReference type="Proteomes" id="UP001378592">
    <property type="component" value="Unassembled WGS sequence"/>
</dbReference>
<evidence type="ECO:0000256" key="4">
    <source>
        <dbReference type="ARBA" id="ARBA00022723"/>
    </source>
</evidence>
<evidence type="ECO:0008006" key="12">
    <source>
        <dbReference type="Google" id="ProtNLM"/>
    </source>
</evidence>
<dbReference type="FunFam" id="1.10.630.10:FF:000006">
    <property type="entry name" value="Cytochrome P450 302a1, mitochondrial"/>
    <property type="match status" value="1"/>
</dbReference>
<feature type="binding site" description="axial binding residue" evidence="8">
    <location>
        <position position="482"/>
    </location>
    <ligand>
        <name>heme</name>
        <dbReference type="ChEBI" id="CHEBI:30413"/>
    </ligand>
    <ligandPart>
        <name>Fe</name>
        <dbReference type="ChEBI" id="CHEBI:18248"/>
    </ligandPart>
</feature>
<evidence type="ECO:0000313" key="10">
    <source>
        <dbReference type="EMBL" id="KAK7793319.1"/>
    </source>
</evidence>
<gene>
    <name evidence="10" type="ORF">R5R35_011527</name>
</gene>
<dbReference type="InterPro" id="IPR036396">
    <property type="entry name" value="Cyt_P450_sf"/>
</dbReference>
<evidence type="ECO:0000256" key="7">
    <source>
        <dbReference type="ARBA" id="ARBA00023033"/>
    </source>
</evidence>
<evidence type="ECO:0000256" key="6">
    <source>
        <dbReference type="ARBA" id="ARBA00023004"/>
    </source>
</evidence>
<comment type="similarity">
    <text evidence="2 9">Belongs to the cytochrome P450 family.</text>
</comment>
<evidence type="ECO:0000256" key="3">
    <source>
        <dbReference type="ARBA" id="ARBA00022617"/>
    </source>
</evidence>
<dbReference type="AlphaFoldDB" id="A0AAN9VE12"/>
<reference evidence="10 11" key="1">
    <citation type="submission" date="2024-03" db="EMBL/GenBank/DDBJ databases">
        <title>The genome assembly and annotation of the cricket Gryllus longicercus Weissman &amp; Gray.</title>
        <authorList>
            <person name="Szrajer S."/>
            <person name="Gray D."/>
            <person name="Ylla G."/>
        </authorList>
    </citation>
    <scope>NUCLEOTIDE SEQUENCE [LARGE SCALE GENOMIC DNA]</scope>
    <source>
        <strain evidence="10">DAG 2021-001</strain>
        <tissue evidence="10">Whole body minus gut</tissue>
    </source>
</reference>
<dbReference type="InterPro" id="IPR002401">
    <property type="entry name" value="Cyt_P450_E_grp-I"/>
</dbReference>
<comment type="cofactor">
    <cofactor evidence="1 8">
        <name>heme</name>
        <dbReference type="ChEBI" id="CHEBI:30413"/>
    </cofactor>
</comment>
<evidence type="ECO:0000313" key="11">
    <source>
        <dbReference type="Proteomes" id="UP001378592"/>
    </source>
</evidence>
<dbReference type="Gene3D" id="1.10.630.10">
    <property type="entry name" value="Cytochrome P450"/>
    <property type="match status" value="1"/>
</dbReference>
<dbReference type="EMBL" id="JAZDUA010000388">
    <property type="protein sequence ID" value="KAK7793319.1"/>
    <property type="molecule type" value="Genomic_DNA"/>
</dbReference>
<dbReference type="InterPro" id="IPR001128">
    <property type="entry name" value="Cyt_P450"/>
</dbReference>
<keyword evidence="4 8" id="KW-0479">Metal-binding</keyword>
<dbReference type="InterPro" id="IPR050479">
    <property type="entry name" value="CYP11_CYP27_families"/>
</dbReference>
<dbReference type="Pfam" id="PF00067">
    <property type="entry name" value="p450"/>
    <property type="match status" value="1"/>
</dbReference>
<dbReference type="GO" id="GO:0004497">
    <property type="term" value="F:monooxygenase activity"/>
    <property type="evidence" value="ECO:0007669"/>
    <property type="project" value="UniProtKB-KW"/>
</dbReference>
<name>A0AAN9VE12_9ORTH</name>
<evidence type="ECO:0000256" key="8">
    <source>
        <dbReference type="PIRSR" id="PIRSR602401-1"/>
    </source>
</evidence>
<comment type="caution">
    <text evidence="10">The sequence shown here is derived from an EMBL/GenBank/DDBJ whole genome shotgun (WGS) entry which is preliminary data.</text>
</comment>
<dbReference type="PRINTS" id="PR00385">
    <property type="entry name" value="P450"/>
</dbReference>
<evidence type="ECO:0000256" key="2">
    <source>
        <dbReference type="ARBA" id="ARBA00010617"/>
    </source>
</evidence>
<keyword evidence="6 8" id="KW-0408">Iron</keyword>
<protein>
    <recommendedName>
        <fullName evidence="12">Cytochrome P450</fullName>
    </recommendedName>
</protein>
<evidence type="ECO:0000256" key="9">
    <source>
        <dbReference type="RuleBase" id="RU000461"/>
    </source>
</evidence>
<evidence type="ECO:0000256" key="1">
    <source>
        <dbReference type="ARBA" id="ARBA00001971"/>
    </source>
</evidence>
<keyword evidence="11" id="KW-1185">Reference proteome</keyword>
<keyword evidence="5 9" id="KW-0560">Oxidoreductase</keyword>
<dbReference type="CDD" id="cd11054">
    <property type="entry name" value="CYP24A1-like"/>
    <property type="match status" value="1"/>
</dbReference>
<accession>A0AAN9VE12</accession>
<keyword evidence="3 8" id="KW-0349">Heme</keyword>
<keyword evidence="7 9" id="KW-0503">Monooxygenase</keyword>
<organism evidence="10 11">
    <name type="scientific">Gryllus longicercus</name>
    <dbReference type="NCBI Taxonomy" id="2509291"/>
    <lineage>
        <taxon>Eukaryota</taxon>
        <taxon>Metazoa</taxon>
        <taxon>Ecdysozoa</taxon>
        <taxon>Arthropoda</taxon>
        <taxon>Hexapoda</taxon>
        <taxon>Insecta</taxon>
        <taxon>Pterygota</taxon>
        <taxon>Neoptera</taxon>
        <taxon>Polyneoptera</taxon>
        <taxon>Orthoptera</taxon>
        <taxon>Ensifera</taxon>
        <taxon>Gryllidea</taxon>
        <taxon>Grylloidea</taxon>
        <taxon>Gryllidae</taxon>
        <taxon>Gryllinae</taxon>
        <taxon>Gryllus</taxon>
    </lineage>
</organism>
<dbReference type="SUPFAM" id="SSF48264">
    <property type="entry name" value="Cytochrome P450"/>
    <property type="match status" value="1"/>
</dbReference>